<evidence type="ECO:0000313" key="2">
    <source>
        <dbReference type="Proteomes" id="UP000051952"/>
    </source>
</evidence>
<protein>
    <submittedName>
        <fullName evidence="1">Uncharacterized protein</fullName>
    </submittedName>
</protein>
<reference evidence="2" key="1">
    <citation type="submission" date="2015-09" db="EMBL/GenBank/DDBJ databases">
        <authorList>
            <consortium name="Pathogen Informatics"/>
        </authorList>
    </citation>
    <scope>NUCLEOTIDE SEQUENCE [LARGE SCALE GENOMIC DNA]</scope>
    <source>
        <strain evidence="2">Lake Konstanz</strain>
    </source>
</reference>
<dbReference type="InterPro" id="IPR032675">
    <property type="entry name" value="LRR_dom_sf"/>
</dbReference>
<dbReference type="Gene3D" id="3.80.10.10">
    <property type="entry name" value="Ribonuclease Inhibitor"/>
    <property type="match status" value="1"/>
</dbReference>
<name>A0A0S4J1W8_BODSA</name>
<dbReference type="AlphaFoldDB" id="A0A0S4J1W8"/>
<organism evidence="1 2">
    <name type="scientific">Bodo saltans</name>
    <name type="common">Flagellated protozoan</name>
    <dbReference type="NCBI Taxonomy" id="75058"/>
    <lineage>
        <taxon>Eukaryota</taxon>
        <taxon>Discoba</taxon>
        <taxon>Euglenozoa</taxon>
        <taxon>Kinetoplastea</taxon>
        <taxon>Metakinetoplastina</taxon>
        <taxon>Eubodonida</taxon>
        <taxon>Bodonidae</taxon>
        <taxon>Bodo</taxon>
    </lineage>
</organism>
<dbReference type="VEuPathDB" id="TriTrypDB:BSAL_87545"/>
<proteinExistence type="predicted"/>
<evidence type="ECO:0000313" key="1">
    <source>
        <dbReference type="EMBL" id="CUG83344.1"/>
    </source>
</evidence>
<gene>
    <name evidence="1" type="ORF">BSAL_87545</name>
</gene>
<dbReference type="Proteomes" id="UP000051952">
    <property type="component" value="Unassembled WGS sequence"/>
</dbReference>
<sequence>MLVFCRISNASPSATAIALHRSQFEHIADAFYDTLIHLDMSCCYQFNNRDSAALGAAIESFTELQYLSMERCSCGDLLLSHIGNMTTLEHLDIDMFVMSEVGLQREPTAIIDCRKGHGRCGRFVVWCGGAMFSTSSSP</sequence>
<keyword evidence="2" id="KW-1185">Reference proteome</keyword>
<dbReference type="EMBL" id="CYKH01001094">
    <property type="protein sequence ID" value="CUG83344.1"/>
    <property type="molecule type" value="Genomic_DNA"/>
</dbReference>
<dbReference type="SUPFAM" id="SSF52047">
    <property type="entry name" value="RNI-like"/>
    <property type="match status" value="1"/>
</dbReference>
<accession>A0A0S4J1W8</accession>